<dbReference type="EnsemblMetazoa" id="CPIJ011289-RA">
    <property type="protein sequence ID" value="CPIJ011289-PA"/>
    <property type="gene ID" value="CPIJ011289"/>
</dbReference>
<dbReference type="GO" id="GO:1990904">
    <property type="term" value="C:ribonucleoprotein complex"/>
    <property type="evidence" value="ECO:0007669"/>
    <property type="project" value="UniProtKB-KW"/>
</dbReference>
<evidence type="ECO:0000256" key="3">
    <source>
        <dbReference type="SAM" id="MobiDB-lite"/>
    </source>
</evidence>
<dbReference type="InParanoid" id="B0WYM3"/>
<keyword evidence="2" id="KW-0687">Ribonucleoprotein</keyword>
<evidence type="ECO:0000256" key="1">
    <source>
        <dbReference type="ARBA" id="ARBA00022980"/>
    </source>
</evidence>
<reference evidence="4" key="1">
    <citation type="submission" date="2007-03" db="EMBL/GenBank/DDBJ databases">
        <title>Annotation of Culex pipiens quinquefasciatus.</title>
        <authorList>
            <consortium name="The Broad Institute Genome Sequencing Platform"/>
            <person name="Atkinson P.W."/>
            <person name="Hemingway J."/>
            <person name="Christensen B.M."/>
            <person name="Higgs S."/>
            <person name="Kodira C."/>
            <person name="Hannick L."/>
            <person name="Megy K."/>
            <person name="O'Leary S."/>
            <person name="Pearson M."/>
            <person name="Haas B.J."/>
            <person name="Mauceli E."/>
            <person name="Wortman J.R."/>
            <person name="Lee N.H."/>
            <person name="Guigo R."/>
            <person name="Stanke M."/>
            <person name="Alvarado L."/>
            <person name="Amedeo P."/>
            <person name="Antoine C.H."/>
            <person name="Arensburger P."/>
            <person name="Bidwell S.L."/>
            <person name="Crawford M."/>
            <person name="Camaro F."/>
            <person name="Devon K."/>
            <person name="Engels R."/>
            <person name="Hammond M."/>
            <person name="Howarth C."/>
            <person name="Koehrsen M."/>
            <person name="Lawson D."/>
            <person name="Montgomery P."/>
            <person name="Nene V."/>
            <person name="Nusbaum C."/>
            <person name="Puiu D."/>
            <person name="Romero-Severson J."/>
            <person name="Severson D.W."/>
            <person name="Shumway M."/>
            <person name="Sisk P."/>
            <person name="Stolte C."/>
            <person name="Zeng Q."/>
            <person name="Eisenstadt E."/>
            <person name="Fraser-Liggett C."/>
            <person name="Strausberg R."/>
            <person name="Galagan J."/>
            <person name="Birren B."/>
            <person name="Collins F.H."/>
        </authorList>
    </citation>
    <scope>NUCLEOTIDE SEQUENCE [LARGE SCALE GENOMIC DNA]</scope>
    <source>
        <strain evidence="4">JHB</strain>
    </source>
</reference>
<evidence type="ECO:0000313" key="4">
    <source>
        <dbReference type="EMBL" id="EDS37133.1"/>
    </source>
</evidence>
<dbReference type="STRING" id="7176.B0WYM3"/>
<evidence type="ECO:0000313" key="6">
    <source>
        <dbReference type="Proteomes" id="UP000002320"/>
    </source>
</evidence>
<dbReference type="HOGENOM" id="CLU_1181222_0_0_1"/>
<feature type="compositionally biased region" description="Basic and acidic residues" evidence="3">
    <location>
        <begin position="119"/>
        <end position="130"/>
    </location>
</feature>
<dbReference type="EMBL" id="DS232192">
    <property type="protein sequence ID" value="EDS37133.1"/>
    <property type="molecule type" value="Genomic_DNA"/>
</dbReference>
<dbReference type="GO" id="GO:0005840">
    <property type="term" value="C:ribosome"/>
    <property type="evidence" value="ECO:0007669"/>
    <property type="project" value="UniProtKB-KW"/>
</dbReference>
<dbReference type="InterPro" id="IPR036967">
    <property type="entry name" value="Ribosomal_uS11_sf"/>
</dbReference>
<feature type="compositionally biased region" description="Polar residues" evidence="3">
    <location>
        <begin position="212"/>
        <end position="222"/>
    </location>
</feature>
<name>B0WYM3_CULQU</name>
<sequence>MASCKNKTEKEEVQILLYASSNGTFVHVTDLSGKQTISRDVAEKCKSLGITALHIKLRAIGGNCTNTPRSALRALSCSSMIIFWIPSYSRDTIIDEASDSAALLTSNNSVFTMGNKTSSVEKEPANETSHRHVRRAATTDISAPTQQQQQQQANIANGPGSDNPDCTGIYSSQGPPELNFQEGKMESRITGKRIHRRNLGKEKEKRKGKRQPTGTSQAAVVERTQQAYSQMLAVN</sequence>
<dbReference type="AlphaFoldDB" id="B0WYM3"/>
<keyword evidence="6" id="KW-1185">Reference proteome</keyword>
<dbReference type="GO" id="GO:0003735">
    <property type="term" value="F:structural constituent of ribosome"/>
    <property type="evidence" value="ECO:0007669"/>
    <property type="project" value="InterPro"/>
</dbReference>
<dbReference type="Gene3D" id="3.30.420.80">
    <property type="entry name" value="Ribosomal protein S11"/>
    <property type="match status" value="1"/>
</dbReference>
<gene>
    <name evidence="5" type="primary">6045085</name>
    <name evidence="4" type="ORF">CpipJ_CPIJ011289</name>
</gene>
<organism>
    <name type="scientific">Culex quinquefasciatus</name>
    <name type="common">Southern house mosquito</name>
    <name type="synonym">Culex pungens</name>
    <dbReference type="NCBI Taxonomy" id="7176"/>
    <lineage>
        <taxon>Eukaryota</taxon>
        <taxon>Metazoa</taxon>
        <taxon>Ecdysozoa</taxon>
        <taxon>Arthropoda</taxon>
        <taxon>Hexapoda</taxon>
        <taxon>Insecta</taxon>
        <taxon>Pterygota</taxon>
        <taxon>Neoptera</taxon>
        <taxon>Endopterygota</taxon>
        <taxon>Diptera</taxon>
        <taxon>Nematocera</taxon>
        <taxon>Culicoidea</taxon>
        <taxon>Culicidae</taxon>
        <taxon>Culicinae</taxon>
        <taxon>Culicini</taxon>
        <taxon>Culex</taxon>
        <taxon>Culex</taxon>
    </lineage>
</organism>
<proteinExistence type="predicted"/>
<accession>B0WYM3</accession>
<protein>
    <submittedName>
        <fullName evidence="4 5">40S ribosomal protein S14</fullName>
    </submittedName>
</protein>
<dbReference type="VEuPathDB" id="VectorBase:CPIJ011289"/>
<evidence type="ECO:0000256" key="2">
    <source>
        <dbReference type="ARBA" id="ARBA00023274"/>
    </source>
</evidence>
<dbReference type="SUPFAM" id="SSF53137">
    <property type="entry name" value="Translational machinery components"/>
    <property type="match status" value="1"/>
</dbReference>
<dbReference type="eggNOG" id="KOG0407">
    <property type="taxonomic scope" value="Eukaryota"/>
</dbReference>
<dbReference type="GO" id="GO:0006412">
    <property type="term" value="P:translation"/>
    <property type="evidence" value="ECO:0007669"/>
    <property type="project" value="InterPro"/>
</dbReference>
<dbReference type="KEGG" id="cqu:CpipJ_CPIJ011289"/>
<keyword evidence="1 4" id="KW-0689">Ribosomal protein</keyword>
<dbReference type="OrthoDB" id="1677536at2759"/>
<dbReference type="VEuPathDB" id="VectorBase:CQUJHB011863"/>
<evidence type="ECO:0000313" key="5">
    <source>
        <dbReference type="EnsemblMetazoa" id="CPIJ011289-PA"/>
    </source>
</evidence>
<feature type="region of interest" description="Disordered" evidence="3">
    <location>
        <begin position="116"/>
        <end position="222"/>
    </location>
</feature>
<reference evidence="5" key="2">
    <citation type="submission" date="2020-05" db="UniProtKB">
        <authorList>
            <consortium name="EnsemblMetazoa"/>
        </authorList>
    </citation>
    <scope>IDENTIFICATION</scope>
    <source>
        <strain evidence="5">JHB</strain>
    </source>
</reference>
<dbReference type="Proteomes" id="UP000002320">
    <property type="component" value="Unassembled WGS sequence"/>
</dbReference>